<evidence type="ECO:0000313" key="3">
    <source>
        <dbReference type="Proteomes" id="UP000006753"/>
    </source>
</evidence>
<dbReference type="AlphaFoldDB" id="K1WK97"/>
<gene>
    <name evidence="2" type="ORF">MBM_08384</name>
</gene>
<feature type="signal peptide" evidence="1">
    <location>
        <begin position="1"/>
        <end position="18"/>
    </location>
</feature>
<dbReference type="EMBL" id="JH921450">
    <property type="protein sequence ID" value="EKD13301.1"/>
    <property type="molecule type" value="Genomic_DNA"/>
</dbReference>
<dbReference type="HOGENOM" id="CLU_2831687_0_0_1"/>
<name>K1WK97_MARBU</name>
<evidence type="ECO:0000256" key="1">
    <source>
        <dbReference type="SAM" id="SignalP"/>
    </source>
</evidence>
<dbReference type="GeneID" id="18764319"/>
<dbReference type="RefSeq" id="XP_007296273.1">
    <property type="nucleotide sequence ID" value="XM_007296211.1"/>
</dbReference>
<sequence length="66" mass="7210">MKAATLHLILCFAALSIAQDGVVAIDADLGLDISLVRFPKLSRQVMVQIMLTTSGTPRSPLFYPRH</sequence>
<organism evidence="2 3">
    <name type="scientific">Marssonina brunnea f. sp. multigermtubi (strain MB_m1)</name>
    <name type="common">Marssonina leaf spot fungus</name>
    <dbReference type="NCBI Taxonomy" id="1072389"/>
    <lineage>
        <taxon>Eukaryota</taxon>
        <taxon>Fungi</taxon>
        <taxon>Dikarya</taxon>
        <taxon>Ascomycota</taxon>
        <taxon>Pezizomycotina</taxon>
        <taxon>Leotiomycetes</taxon>
        <taxon>Helotiales</taxon>
        <taxon>Drepanopezizaceae</taxon>
        <taxon>Drepanopeziza</taxon>
    </lineage>
</organism>
<dbReference type="Proteomes" id="UP000006753">
    <property type="component" value="Unassembled WGS sequence"/>
</dbReference>
<feature type="chain" id="PRO_5003852582" evidence="1">
    <location>
        <begin position="19"/>
        <end position="66"/>
    </location>
</feature>
<keyword evidence="3" id="KW-1185">Reference proteome</keyword>
<dbReference type="KEGG" id="mbe:MBM_08384"/>
<dbReference type="InParanoid" id="K1WK97"/>
<proteinExistence type="predicted"/>
<accession>K1WK97</accession>
<keyword evidence="1" id="KW-0732">Signal</keyword>
<evidence type="ECO:0000313" key="2">
    <source>
        <dbReference type="EMBL" id="EKD13301.1"/>
    </source>
</evidence>
<reference evidence="2 3" key="1">
    <citation type="journal article" date="2012" name="BMC Genomics">
        <title>Sequencing the genome of Marssonina brunnea reveals fungus-poplar co-evolution.</title>
        <authorList>
            <person name="Zhu S."/>
            <person name="Cao Y.-Z."/>
            <person name="Jiang C."/>
            <person name="Tan B.-Y."/>
            <person name="Wang Z."/>
            <person name="Feng S."/>
            <person name="Zhang L."/>
            <person name="Su X.-H."/>
            <person name="Brejova B."/>
            <person name="Vinar T."/>
            <person name="Xu M."/>
            <person name="Wang M.-X."/>
            <person name="Zhang S.-G."/>
            <person name="Huang M.-R."/>
            <person name="Wu R."/>
            <person name="Zhou Y."/>
        </authorList>
    </citation>
    <scope>NUCLEOTIDE SEQUENCE [LARGE SCALE GENOMIC DNA]</scope>
    <source>
        <strain evidence="2 3">MB_m1</strain>
    </source>
</reference>
<protein>
    <submittedName>
        <fullName evidence="2">Uncharacterized protein</fullName>
    </submittedName>
</protein>